<reference evidence="4" key="1">
    <citation type="submission" date="2008-12" db="EMBL/GenBank/DDBJ databases">
        <title>Annotation of Streptomyces ghanaensis ATCC 14672.</title>
        <authorList>
            <consortium name="The Broad Institute Genome Sequencing Platform"/>
            <consortium name="Broad Institute Microbial Sequencing Center"/>
            <person name="Fischbach M."/>
            <person name="Ward D."/>
            <person name="Young S."/>
            <person name="Kodira C.D."/>
            <person name="Zeng Q."/>
            <person name="Koehrsen M."/>
            <person name="Godfrey P."/>
            <person name="Alvarado L."/>
            <person name="Berlin A.M."/>
            <person name="Borenstein D."/>
            <person name="Chen Z."/>
            <person name="Engels R."/>
            <person name="Freedman E."/>
            <person name="Gellesch M."/>
            <person name="Goldberg J."/>
            <person name="Griggs A."/>
            <person name="Gujja S."/>
            <person name="Heiman D.I."/>
            <person name="Hepburn T.A."/>
            <person name="Howarth C."/>
            <person name="Jen D."/>
            <person name="Larson L."/>
            <person name="Lewis B."/>
            <person name="Mehta T."/>
            <person name="Park D."/>
            <person name="Pearson M."/>
            <person name="Roberts A."/>
            <person name="Saif S."/>
            <person name="Shea T.D."/>
            <person name="Shenoy N."/>
            <person name="Sisk P."/>
            <person name="Stolte C."/>
            <person name="Sykes S.N."/>
            <person name="Walk T."/>
            <person name="White J."/>
            <person name="Yandava C."/>
            <person name="Straight P."/>
            <person name="Clardy J."/>
            <person name="Hung D."/>
            <person name="Kolter R."/>
            <person name="Mekalanos J."/>
            <person name="Walker S."/>
            <person name="Walsh C.T."/>
            <person name="Wieland B.L.C."/>
            <person name="Ilzarbe M."/>
            <person name="Galagan J."/>
            <person name="Nusbaum C."/>
            <person name="Birren B."/>
        </authorList>
    </citation>
    <scope>NUCLEOTIDE SEQUENCE [LARGE SCALE GENOMIC DNA]</scope>
    <source>
        <strain evidence="4">ATCC 14672 / DSM 40746 / JCM 4963 / KCTC 9882 / NRRL B-12104 / FH 1290</strain>
    </source>
</reference>
<evidence type="ECO:0000313" key="3">
    <source>
        <dbReference type="EMBL" id="EFE71874.2"/>
    </source>
</evidence>
<accession>D6A748</accession>
<sequence length="190" mass="20366">MRKAGRRRHPQASSRSNAVTCHLPCSAVGAEARRVRRITLEYPPGHKPDPVTVEPYIPPRVSLKAREQEFPRMVPEIDQQRFAEAHAAGALVVDVRNRGEYRAGHVPGALSAPLPNLPLALADLPRDRPVHVICQSGGRSAQATSLLRDLGYDAHGVSGGTAAWIDAGRPTATGDEPGTSTAPATPEETR</sequence>
<dbReference type="SMART" id="SM00450">
    <property type="entry name" value="RHOD"/>
    <property type="match status" value="1"/>
</dbReference>
<feature type="region of interest" description="Disordered" evidence="1">
    <location>
        <begin position="163"/>
        <end position="190"/>
    </location>
</feature>
<evidence type="ECO:0000259" key="2">
    <source>
        <dbReference type="PROSITE" id="PS50206"/>
    </source>
</evidence>
<feature type="domain" description="Rhodanese" evidence="2">
    <location>
        <begin position="86"/>
        <end position="173"/>
    </location>
</feature>
<evidence type="ECO:0000256" key="1">
    <source>
        <dbReference type="SAM" id="MobiDB-lite"/>
    </source>
</evidence>
<dbReference type="AlphaFoldDB" id="D6A748"/>
<dbReference type="InterPro" id="IPR001763">
    <property type="entry name" value="Rhodanese-like_dom"/>
</dbReference>
<dbReference type="InterPro" id="IPR036873">
    <property type="entry name" value="Rhodanese-like_dom_sf"/>
</dbReference>
<dbReference type="Gene3D" id="3.40.250.10">
    <property type="entry name" value="Rhodanese-like domain"/>
    <property type="match status" value="1"/>
</dbReference>
<dbReference type="PANTHER" id="PTHR43031">
    <property type="entry name" value="FAD-DEPENDENT OXIDOREDUCTASE"/>
    <property type="match status" value="1"/>
</dbReference>
<dbReference type="PROSITE" id="PS50206">
    <property type="entry name" value="RHODANESE_3"/>
    <property type="match status" value="1"/>
</dbReference>
<dbReference type="PANTHER" id="PTHR43031:SF1">
    <property type="entry name" value="PYRIDINE NUCLEOTIDE-DISULPHIDE OXIDOREDUCTASE"/>
    <property type="match status" value="1"/>
</dbReference>
<dbReference type="InterPro" id="IPR050229">
    <property type="entry name" value="GlpE_sulfurtransferase"/>
</dbReference>
<dbReference type="Proteomes" id="UP000003824">
    <property type="component" value="Unassembled WGS sequence"/>
</dbReference>
<name>D6A748_STRV1</name>
<protein>
    <submittedName>
        <fullName evidence="3">Predicted protein</fullName>
    </submittedName>
</protein>
<evidence type="ECO:0000313" key="4">
    <source>
        <dbReference type="Proteomes" id="UP000003824"/>
    </source>
</evidence>
<dbReference type="Pfam" id="PF00581">
    <property type="entry name" value="Rhodanese"/>
    <property type="match status" value="1"/>
</dbReference>
<dbReference type="eggNOG" id="COG0607">
    <property type="taxonomic scope" value="Bacteria"/>
</dbReference>
<proteinExistence type="predicted"/>
<dbReference type="SUPFAM" id="SSF52821">
    <property type="entry name" value="Rhodanese/Cell cycle control phosphatase"/>
    <property type="match status" value="1"/>
</dbReference>
<dbReference type="EMBL" id="DS999641">
    <property type="protein sequence ID" value="EFE71874.2"/>
    <property type="molecule type" value="Genomic_DNA"/>
</dbReference>
<organism evidence="3 4">
    <name type="scientific">Streptomyces viridosporus (strain ATCC 14672 / DSM 40746 / JCM 4963 / KCTC 9882 / NRRL B-12104 / FH 1290)</name>
    <name type="common">Streptomyces ghanaensis</name>
    <dbReference type="NCBI Taxonomy" id="566461"/>
    <lineage>
        <taxon>Bacteria</taxon>
        <taxon>Bacillati</taxon>
        <taxon>Actinomycetota</taxon>
        <taxon>Actinomycetes</taxon>
        <taxon>Kitasatosporales</taxon>
        <taxon>Streptomycetaceae</taxon>
        <taxon>Streptomyces</taxon>
    </lineage>
</organism>
<dbReference type="CDD" id="cd00158">
    <property type="entry name" value="RHOD"/>
    <property type="match status" value="1"/>
</dbReference>
<gene>
    <name evidence="3" type="ORF">SSFG_07110</name>
</gene>